<feature type="domain" description="AMP-binding enzyme C-terminal" evidence="2">
    <location>
        <begin position="427"/>
        <end position="503"/>
    </location>
</feature>
<evidence type="ECO:0000259" key="1">
    <source>
        <dbReference type="Pfam" id="PF00501"/>
    </source>
</evidence>
<evidence type="ECO:0000313" key="4">
    <source>
        <dbReference type="Proteomes" id="UP000585272"/>
    </source>
</evidence>
<dbReference type="GO" id="GO:0016877">
    <property type="term" value="F:ligase activity, forming carbon-sulfur bonds"/>
    <property type="evidence" value="ECO:0007669"/>
    <property type="project" value="UniProtKB-ARBA"/>
</dbReference>
<evidence type="ECO:0000259" key="2">
    <source>
        <dbReference type="Pfam" id="PF13193"/>
    </source>
</evidence>
<keyword evidence="4" id="KW-1185">Reference proteome</keyword>
<dbReference type="SUPFAM" id="SSF56801">
    <property type="entry name" value="Acetyl-CoA synthetase-like"/>
    <property type="match status" value="1"/>
</dbReference>
<gene>
    <name evidence="3" type="ORF">BDZ31_003482</name>
</gene>
<accession>A0A840II50</accession>
<feature type="domain" description="AMP-dependent synthetase/ligase" evidence="1">
    <location>
        <begin position="19"/>
        <end position="377"/>
    </location>
</feature>
<sequence length="516" mass="56618">MGLYGLADSLYRNRLARQGDADRAALVFEDRSISYGELEARVRRLATGLANAGFRAEDRCAILLYNRPEYVELYYAIAHLGGVAVPLNYFLKGPEIAYALDDSGARWLVHEPAFDDVVDAIADDLSPDLRTISLTDGATDALRYEELVAAGAAADAPIAPTSPEDLFLLQYTSGTTGLPKAAMHSHGNILFNALTQVAEFSMTEQDVHLVVPALCWGAGFHDYTVATWWRGGTVVLRRSGGFSGEEFCELVERHRISIVLLVPSVLRLVLEGDSLERRDMSSLRLILCGGEHVPIEAIEDLQRRLPRCQFLQGYGLTEFPTIMTYLDGEHAISKRGSAGRASISAVVRVVDEHGADTPPGEPGQIICRSPAVTHGYLGRRDATGTTLVDGWLHTGDRGWVDDDGFLYIAGRVKDMIISGGLNVYPAEIERVLGAHPAVREAAVVGVPHDRYGEVGRAIVVVEEPDAVDQGELEALCRERLANFKVPHEWEIRQEPLPRTTSGKVQKFLLVPARERR</sequence>
<keyword evidence="3" id="KW-0436">Ligase</keyword>
<dbReference type="Proteomes" id="UP000585272">
    <property type="component" value="Unassembled WGS sequence"/>
</dbReference>
<dbReference type="AlphaFoldDB" id="A0A840II50"/>
<dbReference type="InterPro" id="IPR045851">
    <property type="entry name" value="AMP-bd_C_sf"/>
</dbReference>
<dbReference type="PANTHER" id="PTHR43767:SF7">
    <property type="entry name" value="MEDIUM_LONG-CHAIN-FATTY-ACID--COA LIGASE FADD8"/>
    <property type="match status" value="1"/>
</dbReference>
<dbReference type="InterPro" id="IPR050237">
    <property type="entry name" value="ATP-dep_AMP-bd_enzyme"/>
</dbReference>
<proteinExistence type="predicted"/>
<comment type="caution">
    <text evidence="3">The sequence shown here is derived from an EMBL/GenBank/DDBJ whole genome shotgun (WGS) entry which is preliminary data.</text>
</comment>
<dbReference type="InterPro" id="IPR020845">
    <property type="entry name" value="AMP-binding_CS"/>
</dbReference>
<dbReference type="EC" id="6.2.1.-" evidence="3"/>
<evidence type="ECO:0000313" key="3">
    <source>
        <dbReference type="EMBL" id="MBB4663881.1"/>
    </source>
</evidence>
<dbReference type="InterPro" id="IPR042099">
    <property type="entry name" value="ANL_N_sf"/>
</dbReference>
<dbReference type="PANTHER" id="PTHR43767">
    <property type="entry name" value="LONG-CHAIN-FATTY-ACID--COA LIGASE"/>
    <property type="match status" value="1"/>
</dbReference>
<dbReference type="InterPro" id="IPR025110">
    <property type="entry name" value="AMP-bd_C"/>
</dbReference>
<dbReference type="InterPro" id="IPR000873">
    <property type="entry name" value="AMP-dep_synth/lig_dom"/>
</dbReference>
<name>A0A840II50_9ACTN</name>
<dbReference type="PROSITE" id="PS00455">
    <property type="entry name" value="AMP_BINDING"/>
    <property type="match status" value="1"/>
</dbReference>
<protein>
    <submittedName>
        <fullName evidence="3">Fatty-acyl-CoA synthase</fullName>
        <ecNumber evidence="3">6.2.1.-</ecNumber>
    </submittedName>
</protein>
<organism evidence="3 4">
    <name type="scientific">Conexibacter arvalis</name>
    <dbReference type="NCBI Taxonomy" id="912552"/>
    <lineage>
        <taxon>Bacteria</taxon>
        <taxon>Bacillati</taxon>
        <taxon>Actinomycetota</taxon>
        <taxon>Thermoleophilia</taxon>
        <taxon>Solirubrobacterales</taxon>
        <taxon>Conexibacteraceae</taxon>
        <taxon>Conexibacter</taxon>
    </lineage>
</organism>
<dbReference type="Pfam" id="PF00501">
    <property type="entry name" value="AMP-binding"/>
    <property type="match status" value="1"/>
</dbReference>
<reference evidence="3 4" key="1">
    <citation type="submission" date="2020-08" db="EMBL/GenBank/DDBJ databases">
        <title>Genomic Encyclopedia of Archaeal and Bacterial Type Strains, Phase II (KMG-II): from individual species to whole genera.</title>
        <authorList>
            <person name="Goeker M."/>
        </authorList>
    </citation>
    <scope>NUCLEOTIDE SEQUENCE [LARGE SCALE GENOMIC DNA]</scope>
    <source>
        <strain evidence="3 4">DSM 23288</strain>
    </source>
</reference>
<dbReference type="RefSeq" id="WP_183343603.1">
    <property type="nucleotide sequence ID" value="NZ_JACHNU010000005.1"/>
</dbReference>
<dbReference type="EMBL" id="JACHNU010000005">
    <property type="protein sequence ID" value="MBB4663881.1"/>
    <property type="molecule type" value="Genomic_DNA"/>
</dbReference>
<dbReference type="Pfam" id="PF13193">
    <property type="entry name" value="AMP-binding_C"/>
    <property type="match status" value="1"/>
</dbReference>
<dbReference type="Gene3D" id="3.30.300.30">
    <property type="match status" value="1"/>
</dbReference>
<dbReference type="Gene3D" id="3.40.50.12780">
    <property type="entry name" value="N-terminal domain of ligase-like"/>
    <property type="match status" value="1"/>
</dbReference>